<accession>A0ABX5Z816</accession>
<reference evidence="3 4" key="1">
    <citation type="submission" date="2019-08" db="EMBL/GenBank/DDBJ databases">
        <title>Dermacoccus abyssi strain HZAU 226, whole genome Nanopore sequencing project.</title>
        <authorList>
            <person name="Guo A."/>
            <person name="Zhang X."/>
            <person name="Ruan Y."/>
            <person name="Liu W."/>
            <person name="Chen Q."/>
            <person name="Gu L."/>
        </authorList>
    </citation>
    <scope>NUCLEOTIDE SEQUENCE [LARGE SCALE GENOMIC DNA]</scope>
    <source>
        <strain evidence="3 4">HZAU 226</strain>
    </source>
</reference>
<keyword evidence="4" id="KW-1185">Reference proteome</keyword>
<evidence type="ECO:0000313" key="3">
    <source>
        <dbReference type="EMBL" id="QEH92908.1"/>
    </source>
</evidence>
<dbReference type="InterPro" id="IPR014983">
    <property type="entry name" value="GAD-rel"/>
</dbReference>
<sequence>MNFDSRGSFALEPFVSRYAPTQVTPVGEGFLEYAQGKLPSSLVELYRRHGLGWYGQQELLLVDPSRWMPVLVEWFGADVSSIPFAVTSFGHVYHVAPSGQVECLDPHFLTNTVVAGSVEEFFTEHLLSQNSHLSDLRGPHQGARSKLGPLGDGELYYFTPMLPLGGSVSPESLTKGDGVQHALLTHRMVREQRGR</sequence>
<evidence type="ECO:0000259" key="2">
    <source>
        <dbReference type="Pfam" id="PF08906"/>
    </source>
</evidence>
<organism evidence="3 4">
    <name type="scientific">Dermacoccus abyssi</name>
    <dbReference type="NCBI Taxonomy" id="322596"/>
    <lineage>
        <taxon>Bacteria</taxon>
        <taxon>Bacillati</taxon>
        <taxon>Actinomycetota</taxon>
        <taxon>Actinomycetes</taxon>
        <taxon>Micrococcales</taxon>
        <taxon>Dermacoccaceae</taxon>
        <taxon>Dermacoccus</taxon>
    </lineage>
</organism>
<dbReference type="InterPro" id="IPR015002">
    <property type="entry name" value="T6SS_Tdi1_C"/>
</dbReference>
<feature type="domain" description="T6SS immunity protein Tdi1 C-terminal" evidence="2">
    <location>
        <begin position="127"/>
        <end position="188"/>
    </location>
</feature>
<evidence type="ECO:0000313" key="4">
    <source>
        <dbReference type="Proteomes" id="UP000323565"/>
    </source>
</evidence>
<name>A0ABX5Z816_9MICO</name>
<dbReference type="Proteomes" id="UP000323565">
    <property type="component" value="Chromosome"/>
</dbReference>
<proteinExistence type="predicted"/>
<dbReference type="Pfam" id="PF08887">
    <property type="entry name" value="GAD-like"/>
    <property type="match status" value="1"/>
</dbReference>
<feature type="domain" description="GAD-related" evidence="1">
    <location>
        <begin position="14"/>
        <end position="94"/>
    </location>
</feature>
<dbReference type="Pfam" id="PF08906">
    <property type="entry name" value="T6SS_Tdi1_C"/>
    <property type="match status" value="1"/>
</dbReference>
<protein>
    <submittedName>
        <fullName evidence="3">DUF1851 domain-containing protein</fullName>
    </submittedName>
</protein>
<dbReference type="EMBL" id="CP043031">
    <property type="protein sequence ID" value="QEH92908.1"/>
    <property type="molecule type" value="Genomic_DNA"/>
</dbReference>
<gene>
    <name evidence="3" type="ORF">FV141_04755</name>
</gene>
<evidence type="ECO:0000259" key="1">
    <source>
        <dbReference type="Pfam" id="PF08887"/>
    </source>
</evidence>